<proteinExistence type="predicted"/>
<organism evidence="1 2">
    <name type="scientific">Portunus trituberculatus</name>
    <name type="common">Swimming crab</name>
    <name type="synonym">Neptunus trituberculatus</name>
    <dbReference type="NCBI Taxonomy" id="210409"/>
    <lineage>
        <taxon>Eukaryota</taxon>
        <taxon>Metazoa</taxon>
        <taxon>Ecdysozoa</taxon>
        <taxon>Arthropoda</taxon>
        <taxon>Crustacea</taxon>
        <taxon>Multicrustacea</taxon>
        <taxon>Malacostraca</taxon>
        <taxon>Eumalacostraca</taxon>
        <taxon>Eucarida</taxon>
        <taxon>Decapoda</taxon>
        <taxon>Pleocyemata</taxon>
        <taxon>Brachyura</taxon>
        <taxon>Eubrachyura</taxon>
        <taxon>Portunoidea</taxon>
        <taxon>Portunidae</taxon>
        <taxon>Portuninae</taxon>
        <taxon>Portunus</taxon>
    </lineage>
</organism>
<keyword evidence="2" id="KW-1185">Reference proteome</keyword>
<dbReference type="AlphaFoldDB" id="A0A5B7CUU5"/>
<protein>
    <submittedName>
        <fullName evidence="1">Uncharacterized protein</fullName>
    </submittedName>
</protein>
<evidence type="ECO:0000313" key="2">
    <source>
        <dbReference type="Proteomes" id="UP000324222"/>
    </source>
</evidence>
<accession>A0A5B7CUU5</accession>
<dbReference type="Proteomes" id="UP000324222">
    <property type="component" value="Unassembled WGS sequence"/>
</dbReference>
<dbReference type="EMBL" id="VSRR010000265">
    <property type="protein sequence ID" value="MPC13200.1"/>
    <property type="molecule type" value="Genomic_DNA"/>
</dbReference>
<gene>
    <name evidence="1" type="ORF">E2C01_005923</name>
</gene>
<comment type="caution">
    <text evidence="1">The sequence shown here is derived from an EMBL/GenBank/DDBJ whole genome shotgun (WGS) entry which is preliminary data.</text>
</comment>
<sequence length="61" mass="6750">MMSGTAVNAHLIPTSLAFLSEPCMTMKGWRQMSSHLKLGRYLTSWKMKMSKGGVQAAKMAM</sequence>
<name>A0A5B7CUU5_PORTR</name>
<evidence type="ECO:0000313" key="1">
    <source>
        <dbReference type="EMBL" id="MPC13200.1"/>
    </source>
</evidence>
<reference evidence="1 2" key="1">
    <citation type="submission" date="2019-05" db="EMBL/GenBank/DDBJ databases">
        <title>Another draft genome of Portunus trituberculatus and its Hox gene families provides insights of decapod evolution.</title>
        <authorList>
            <person name="Jeong J.-H."/>
            <person name="Song I."/>
            <person name="Kim S."/>
            <person name="Choi T."/>
            <person name="Kim D."/>
            <person name="Ryu S."/>
            <person name="Kim W."/>
        </authorList>
    </citation>
    <scope>NUCLEOTIDE SEQUENCE [LARGE SCALE GENOMIC DNA]</scope>
    <source>
        <tissue evidence="1">Muscle</tissue>
    </source>
</reference>